<evidence type="ECO:0000256" key="5">
    <source>
        <dbReference type="ARBA" id="ARBA00022840"/>
    </source>
</evidence>
<keyword evidence="2 8" id="KW-0436">Ligase</keyword>
<evidence type="ECO:0000256" key="2">
    <source>
        <dbReference type="ARBA" id="ARBA00022598"/>
    </source>
</evidence>
<keyword evidence="9" id="KW-1185">Reference proteome</keyword>
<dbReference type="NCBIfam" id="TIGR01499">
    <property type="entry name" value="folC"/>
    <property type="match status" value="1"/>
</dbReference>
<dbReference type="EMBL" id="JAWCUI010000043">
    <property type="protein sequence ID" value="KAL1892671.1"/>
    <property type="molecule type" value="Genomic_DNA"/>
</dbReference>
<dbReference type="SUPFAM" id="SSF53244">
    <property type="entry name" value="MurD-like peptide ligases, peptide-binding domain"/>
    <property type="match status" value="1"/>
</dbReference>
<organism evidence="8 9">
    <name type="scientific">Sporothrix stenoceras</name>
    <dbReference type="NCBI Taxonomy" id="5173"/>
    <lineage>
        <taxon>Eukaryota</taxon>
        <taxon>Fungi</taxon>
        <taxon>Dikarya</taxon>
        <taxon>Ascomycota</taxon>
        <taxon>Pezizomycotina</taxon>
        <taxon>Sordariomycetes</taxon>
        <taxon>Sordariomycetidae</taxon>
        <taxon>Ophiostomatales</taxon>
        <taxon>Ophiostomataceae</taxon>
        <taxon>Sporothrix</taxon>
    </lineage>
</organism>
<dbReference type="SUPFAM" id="SSF53623">
    <property type="entry name" value="MurD-like peptide ligases, catalytic domain"/>
    <property type="match status" value="1"/>
</dbReference>
<dbReference type="InterPro" id="IPR036615">
    <property type="entry name" value="Mur_ligase_C_dom_sf"/>
</dbReference>
<gene>
    <name evidence="8" type="primary">FOL3</name>
    <name evidence="8" type="ORF">Sste5346_006958</name>
</gene>
<dbReference type="Proteomes" id="UP001583186">
    <property type="component" value="Unassembled WGS sequence"/>
</dbReference>
<keyword evidence="4" id="KW-0547">Nucleotide-binding</keyword>
<name>A0ABR3YWB3_9PEZI</name>
<keyword evidence="5" id="KW-0067">ATP-binding</keyword>
<dbReference type="Gene3D" id="3.90.190.20">
    <property type="entry name" value="Mur ligase, C-terminal domain"/>
    <property type="match status" value="1"/>
</dbReference>
<accession>A0ABR3YWB3</accession>
<dbReference type="PANTHER" id="PTHR11136:SF0">
    <property type="entry name" value="DIHYDROFOLATE SYNTHETASE-RELATED"/>
    <property type="match status" value="1"/>
</dbReference>
<evidence type="ECO:0000313" key="9">
    <source>
        <dbReference type="Proteomes" id="UP001583186"/>
    </source>
</evidence>
<dbReference type="GO" id="GO:0008841">
    <property type="term" value="F:dihydrofolate synthase activity"/>
    <property type="evidence" value="ECO:0007669"/>
    <property type="project" value="UniProtKB-EC"/>
</dbReference>
<proteinExistence type="inferred from homology"/>
<dbReference type="InterPro" id="IPR036565">
    <property type="entry name" value="Mur-like_cat_sf"/>
</dbReference>
<evidence type="ECO:0000256" key="7">
    <source>
        <dbReference type="SAM" id="MobiDB-lite"/>
    </source>
</evidence>
<evidence type="ECO:0000256" key="3">
    <source>
        <dbReference type="ARBA" id="ARBA00022723"/>
    </source>
</evidence>
<protein>
    <submittedName>
        <fullName evidence="8">Folylpolyglutamate synthase</fullName>
        <ecNumber evidence="8">6.3.2.12</ecNumber>
    </submittedName>
</protein>
<keyword evidence="6" id="KW-0460">Magnesium</keyword>
<comment type="caution">
    <text evidence="8">The sequence shown here is derived from an EMBL/GenBank/DDBJ whole genome shotgun (WGS) entry which is preliminary data.</text>
</comment>
<evidence type="ECO:0000256" key="1">
    <source>
        <dbReference type="ARBA" id="ARBA00008276"/>
    </source>
</evidence>
<evidence type="ECO:0000256" key="6">
    <source>
        <dbReference type="ARBA" id="ARBA00022842"/>
    </source>
</evidence>
<comment type="similarity">
    <text evidence="1">Belongs to the folylpolyglutamate synthase family.</text>
</comment>
<sequence>MIDLGLVRIGRLLQHAPPPAWKAIHVAGTNGKGSVCAYLSAMLHARGIPSARFTSPHFVDRWDCVVVDERVVPEAVFNTAELAVLQRDRSEQIAATEFEVLTATAFEVFNTSLNKSGSSPSGFGVIECGLGGSLDATTAMRAERAVTVVTRIGLDHQALLGNTAAAIAAHKAGIMCPGVPCIVDPANRDDHAVRDVLEAQAKAVGAPLVYPDPLLLLKGSGGGTGGSTNAVARLGLEPHQLTNLACAYAAFKIATSQTLRESHDGVASAAAAVDGEPDTEFLASIAQQIRWPGRLQTVDVGPLLKDSDGESQKEVPVLLDGAHNPQSADALAAYVNKRLRGEDSSKSITWILAASHGKDLEEILRPLLRAGDRVAAVTFGPVDGMPWVKPAAPESILKRATELGVDAEKDQHSAQPEGSSDVVHDPSSLVSALRWATTNGGSENPIVIAGSLYLVSDTLRLLRRAGGETGLP</sequence>
<reference evidence="8 9" key="1">
    <citation type="journal article" date="2024" name="IMA Fungus">
        <title>IMA Genome - F19 : A genome assembly and annotation guide to empower mycologists, including annotated draft genome sequences of Ceratocystis pirilliformis, Diaporthe australafricana, Fusarium ophioides, Paecilomyces lecythidis, and Sporothrix stenoceras.</title>
        <authorList>
            <person name="Aylward J."/>
            <person name="Wilson A.M."/>
            <person name="Visagie C.M."/>
            <person name="Spraker J."/>
            <person name="Barnes I."/>
            <person name="Buitendag C."/>
            <person name="Ceriani C."/>
            <person name="Del Mar Angel L."/>
            <person name="du Plessis D."/>
            <person name="Fuchs T."/>
            <person name="Gasser K."/>
            <person name="Kramer D."/>
            <person name="Li W."/>
            <person name="Munsamy K."/>
            <person name="Piso A."/>
            <person name="Price J.L."/>
            <person name="Sonnekus B."/>
            <person name="Thomas C."/>
            <person name="van der Nest A."/>
            <person name="van Dijk A."/>
            <person name="van Heerden A."/>
            <person name="van Vuuren N."/>
            <person name="Yilmaz N."/>
            <person name="Duong T.A."/>
            <person name="van der Merwe N.A."/>
            <person name="Wingfield M.J."/>
            <person name="Wingfield B.D."/>
        </authorList>
    </citation>
    <scope>NUCLEOTIDE SEQUENCE [LARGE SCALE GENOMIC DNA]</scope>
    <source>
        <strain evidence="8 9">CMW 5346</strain>
    </source>
</reference>
<dbReference type="InterPro" id="IPR001645">
    <property type="entry name" value="Folylpolyglutamate_synth"/>
</dbReference>
<keyword evidence="3" id="KW-0479">Metal-binding</keyword>
<dbReference type="EC" id="6.3.2.12" evidence="8"/>
<feature type="region of interest" description="Disordered" evidence="7">
    <location>
        <begin position="406"/>
        <end position="425"/>
    </location>
</feature>
<dbReference type="PANTHER" id="PTHR11136">
    <property type="entry name" value="FOLYLPOLYGLUTAMATE SYNTHASE-RELATED"/>
    <property type="match status" value="1"/>
</dbReference>
<evidence type="ECO:0000256" key="4">
    <source>
        <dbReference type="ARBA" id="ARBA00022741"/>
    </source>
</evidence>
<dbReference type="Gene3D" id="3.40.1190.10">
    <property type="entry name" value="Mur-like, catalytic domain"/>
    <property type="match status" value="1"/>
</dbReference>
<evidence type="ECO:0000313" key="8">
    <source>
        <dbReference type="EMBL" id="KAL1892671.1"/>
    </source>
</evidence>